<evidence type="ECO:0000259" key="16">
    <source>
        <dbReference type="Pfam" id="PF01618"/>
    </source>
</evidence>
<evidence type="ECO:0000256" key="11">
    <source>
        <dbReference type="ARBA" id="ARBA00024816"/>
    </source>
</evidence>
<keyword evidence="5" id="KW-1003">Cell membrane</keyword>
<evidence type="ECO:0000256" key="6">
    <source>
        <dbReference type="ARBA" id="ARBA00022519"/>
    </source>
</evidence>
<dbReference type="Proteomes" id="UP000321567">
    <property type="component" value="Unassembled WGS sequence"/>
</dbReference>
<evidence type="ECO:0000256" key="5">
    <source>
        <dbReference type="ARBA" id="ARBA00022475"/>
    </source>
</evidence>
<dbReference type="AlphaFoldDB" id="A0A512HC76"/>
<feature type="chain" id="PRO_5022087401" description="Biopolymer transport protein ExbB" evidence="15">
    <location>
        <begin position="24"/>
        <end position="309"/>
    </location>
</feature>
<keyword evidence="18" id="KW-1185">Reference proteome</keyword>
<dbReference type="GO" id="GO:0017038">
    <property type="term" value="P:protein import"/>
    <property type="evidence" value="ECO:0007669"/>
    <property type="project" value="TreeGrafter"/>
</dbReference>
<feature type="signal peptide" evidence="15">
    <location>
        <begin position="1"/>
        <end position="23"/>
    </location>
</feature>
<evidence type="ECO:0000256" key="10">
    <source>
        <dbReference type="ARBA" id="ARBA00023136"/>
    </source>
</evidence>
<dbReference type="PANTHER" id="PTHR30625:SF14">
    <property type="entry name" value="BIOPOLYMER TRANSPORT PROTEIN EXBB"/>
    <property type="match status" value="1"/>
</dbReference>
<evidence type="ECO:0000256" key="2">
    <source>
        <dbReference type="ARBA" id="ARBA00011471"/>
    </source>
</evidence>
<evidence type="ECO:0000256" key="15">
    <source>
        <dbReference type="SAM" id="SignalP"/>
    </source>
</evidence>
<protein>
    <recommendedName>
        <fullName evidence="3">Biopolymer transport protein ExbB</fullName>
    </recommendedName>
</protein>
<accession>A0A512HC76</accession>
<evidence type="ECO:0000313" key="18">
    <source>
        <dbReference type="Proteomes" id="UP000321567"/>
    </source>
</evidence>
<name>A0A512HC76_9PROT</name>
<evidence type="ECO:0000256" key="3">
    <source>
        <dbReference type="ARBA" id="ARBA00022093"/>
    </source>
</evidence>
<keyword evidence="4 12" id="KW-0813">Transport</keyword>
<evidence type="ECO:0000256" key="1">
    <source>
        <dbReference type="ARBA" id="ARBA00004429"/>
    </source>
</evidence>
<comment type="subunit">
    <text evidence="2">The accessory proteins ExbB and ExbD seem to form a complex with TonB.</text>
</comment>
<keyword evidence="6" id="KW-0997">Cell inner membrane</keyword>
<evidence type="ECO:0000256" key="9">
    <source>
        <dbReference type="ARBA" id="ARBA00022989"/>
    </source>
</evidence>
<dbReference type="RefSeq" id="WP_147165083.1">
    <property type="nucleotide sequence ID" value="NZ_BJZO01000162.1"/>
</dbReference>
<evidence type="ECO:0000256" key="14">
    <source>
        <dbReference type="SAM" id="Phobius"/>
    </source>
</evidence>
<reference evidence="17 18" key="1">
    <citation type="submission" date="2019-07" db="EMBL/GenBank/DDBJ databases">
        <title>Whole genome shotgun sequence of Rhodospirillum oryzae NBRC 107573.</title>
        <authorList>
            <person name="Hosoyama A."/>
            <person name="Uohara A."/>
            <person name="Ohji S."/>
            <person name="Ichikawa N."/>
        </authorList>
    </citation>
    <scope>NUCLEOTIDE SEQUENCE [LARGE SCALE GENOMIC DNA]</scope>
    <source>
        <strain evidence="17 18">NBRC 107573</strain>
    </source>
</reference>
<dbReference type="OrthoDB" id="9805133at2"/>
<proteinExistence type="inferred from homology"/>
<evidence type="ECO:0000256" key="12">
    <source>
        <dbReference type="RuleBase" id="RU004057"/>
    </source>
</evidence>
<feature type="region of interest" description="Disordered" evidence="13">
    <location>
        <begin position="25"/>
        <end position="82"/>
    </location>
</feature>
<comment type="subcellular location">
    <subcellularLocation>
        <location evidence="1">Cell inner membrane</location>
        <topology evidence="1">Multi-pass membrane protein</topology>
    </subcellularLocation>
    <subcellularLocation>
        <location evidence="12">Membrane</location>
        <topology evidence="12">Multi-pass membrane protein</topology>
    </subcellularLocation>
</comment>
<comment type="similarity">
    <text evidence="12">Belongs to the exbB/tolQ family.</text>
</comment>
<feature type="domain" description="MotA/TolQ/ExbB proton channel" evidence="16">
    <location>
        <begin position="179"/>
        <end position="285"/>
    </location>
</feature>
<keyword evidence="8 12" id="KW-0653">Protein transport</keyword>
<keyword evidence="9 14" id="KW-1133">Transmembrane helix</keyword>
<dbReference type="GO" id="GO:0005886">
    <property type="term" value="C:plasma membrane"/>
    <property type="evidence" value="ECO:0007669"/>
    <property type="project" value="UniProtKB-SubCell"/>
</dbReference>
<gene>
    <name evidence="17" type="ORF">ROR02_31740</name>
</gene>
<evidence type="ECO:0000256" key="13">
    <source>
        <dbReference type="SAM" id="MobiDB-lite"/>
    </source>
</evidence>
<keyword evidence="10 14" id="KW-0472">Membrane</keyword>
<feature type="transmembrane region" description="Helical" evidence="14">
    <location>
        <begin position="253"/>
        <end position="274"/>
    </location>
</feature>
<feature type="transmembrane region" description="Helical" evidence="14">
    <location>
        <begin position="99"/>
        <end position="121"/>
    </location>
</feature>
<evidence type="ECO:0000256" key="4">
    <source>
        <dbReference type="ARBA" id="ARBA00022448"/>
    </source>
</evidence>
<dbReference type="PANTHER" id="PTHR30625">
    <property type="entry name" value="PROTEIN TOLQ"/>
    <property type="match status" value="1"/>
</dbReference>
<organism evidence="17 18">
    <name type="scientific">Pararhodospirillum oryzae</name>
    <dbReference type="NCBI Taxonomy" id="478448"/>
    <lineage>
        <taxon>Bacteria</taxon>
        <taxon>Pseudomonadati</taxon>
        <taxon>Pseudomonadota</taxon>
        <taxon>Alphaproteobacteria</taxon>
        <taxon>Rhodospirillales</taxon>
        <taxon>Rhodospirillaceae</taxon>
        <taxon>Pararhodospirillum</taxon>
    </lineage>
</organism>
<feature type="compositionally biased region" description="Low complexity" evidence="13">
    <location>
        <begin position="25"/>
        <end position="78"/>
    </location>
</feature>
<dbReference type="InterPro" id="IPR002898">
    <property type="entry name" value="MotA_ExbB_proton_chnl"/>
</dbReference>
<comment type="function">
    <text evidence="11">Involved in the TonB-dependent energy-dependent transport of various receptor-bound substrates. Protects ExbD from proteolytic degradation and functionally stabilizes TonB.</text>
</comment>
<dbReference type="Pfam" id="PF01618">
    <property type="entry name" value="MotA_ExbB"/>
    <property type="match status" value="1"/>
</dbReference>
<evidence type="ECO:0000256" key="8">
    <source>
        <dbReference type="ARBA" id="ARBA00022927"/>
    </source>
</evidence>
<keyword evidence="7 14" id="KW-0812">Transmembrane</keyword>
<sequence length="309" mass="31300">MRRRLWSLIAGAGLGAGPVLAFAQAPGPEAGAPPEGGPPEATGEAATVSSSPPAPVVPGEAPLSAGALPGPAGEEGPPSLLPPAPDSYGLAGLWAQGDFVAHATLILLVLMSVASWTVIVLRTVALVRLGLQASRATRVFWSAAGLEAGLNALRPRTPYHRVAEAALAAEEAYRSASVQGVDRHTWLSTALSRSIAGVQAGLQEGQTLLATVGATAPFVGLFGTVWGIHHALTAIGVSGEASIDKVAGPVGEALVMTALGLLVAVPAVLAYNGLARANKRAVDRLKSFAADLYTVLLGGHRLPDGEGER</sequence>
<comment type="caution">
    <text evidence="17">The sequence shown here is derived from an EMBL/GenBank/DDBJ whole genome shotgun (WGS) entry which is preliminary data.</text>
</comment>
<feature type="transmembrane region" description="Helical" evidence="14">
    <location>
        <begin position="208"/>
        <end position="228"/>
    </location>
</feature>
<evidence type="ECO:0000256" key="7">
    <source>
        <dbReference type="ARBA" id="ARBA00022692"/>
    </source>
</evidence>
<dbReference type="EMBL" id="BJZO01000162">
    <property type="protein sequence ID" value="GEO83043.1"/>
    <property type="molecule type" value="Genomic_DNA"/>
</dbReference>
<keyword evidence="15" id="KW-0732">Signal</keyword>
<evidence type="ECO:0000313" key="17">
    <source>
        <dbReference type="EMBL" id="GEO83043.1"/>
    </source>
</evidence>
<dbReference type="InterPro" id="IPR050790">
    <property type="entry name" value="ExbB/TolQ_transport"/>
</dbReference>